<feature type="region of interest" description="Disordered" evidence="2">
    <location>
        <begin position="215"/>
        <end position="238"/>
    </location>
</feature>
<dbReference type="EMBL" id="CAJNNV010032825">
    <property type="protein sequence ID" value="CAE8641133.1"/>
    <property type="molecule type" value="Genomic_DNA"/>
</dbReference>
<reference evidence="3" key="1">
    <citation type="submission" date="2021-02" db="EMBL/GenBank/DDBJ databases">
        <authorList>
            <person name="Dougan E. K."/>
            <person name="Rhodes N."/>
            <person name="Thang M."/>
            <person name="Chan C."/>
        </authorList>
    </citation>
    <scope>NUCLEOTIDE SEQUENCE</scope>
</reference>
<feature type="coiled-coil region" evidence="1">
    <location>
        <begin position="408"/>
        <end position="435"/>
    </location>
</feature>
<feature type="compositionally biased region" description="Polar residues" evidence="2">
    <location>
        <begin position="857"/>
        <end position="869"/>
    </location>
</feature>
<evidence type="ECO:0000313" key="3">
    <source>
        <dbReference type="EMBL" id="CAE8641133.1"/>
    </source>
</evidence>
<sequence>MSGNPFGNGPRARRSSLVLDAQPATALPGQGSAGGARSARRQSVGSTDTRRSSITDSSSRARETPTPQGPTLSEQPKRNESWRQRRQSLPAPSSAASASSPDLSGLTTGIGLGCEHGLVVANRRAWLGGEQLARQETPSEDGQPPFPLVAVSSSSSDGRLSLSKVNVDHNHPPPSPNFGTVVQEDEELRPDIGLRERGGNSDIGRRSAEVLLSPTFDTSHEPDSPNSGGSAEEAEVQVSQSSASGLAVKSFLHSMAVMFSMEQLVPVGSGSRPGTPDFGSSVGGALPGPCSGSGSPGRGDRPNSTLEPAEWAYETKRWTLGTFDSSRFCFRAATAGRSHLSLEDSPLSPDVLLQEAGRPDIGSDREAHYRALLMRRDKVLEWYHEKLLSAEDELDDARNGLRLQAADIDRNFKELLEARREIDEQKETVARARVSGSSGADKSQAFAAPAELRQQCEELEDALRDKDERLDGCYKHLLKARLQEHEAQAQASSEPDLGADPDRHHSEMPQALSSSARDELNDAKTKITAAEANAAAEFTRAEEAADEVSAARADEVKELRLRQHFKSQELASEQRLVESQARSRCVEARCRAEMESAWEEVSRLQVLQLDSASEGSGAPANQVSELQRQLLERMEANEAKHTAVLEENGGLVEEMRSMQAELARCKRLHEALADDEKDAATEVRTSRVLLQENLVQSDQLRKALAEEVQQVKVQAAAAGSAQDETLAMASDLEHAEGLASAAREEVTTLNLKLRQVSVSFTTQESFRQEATDLAERLKLEAQNRATFARDEASELSHSLQRAREQAAAAKQESSDSLAELKQASKVQTNIARDETVHISELHSELRASELLLSEARNQASEATRGSSKPETVRQPPNLGYNQELEHAKKEAAALEREAIHLAAELESTQRKAAASRSEASSLSADLDRSESRAALISNELASALASVADARSQLADARLGEWRAAEAPKALTGIRQELIHCKAQLAEAETTTEHHAGRLTAALENCEAAEARLGEAERSAADREALLRKSLGEAELSAAHHESLLREKTAEQEARMLEANAVSGVQHASLEAAVAARDDTLALLAAAEGVAARQGQLLLEAAAARKDVELRLTASEESVAQHRALELEAAAKGSHEEGLLQEVRDELAAAIQQRRAALQASERAQLERLRVQKQLQEARASESRLEAQVSVSEQWIESQAASLAGLLARTEKQALAAQEHAALEAERASQLTMFEEIVMAAEREAAKDSKLESSEASIVAFDGVGGKLVPLEVALARAEGQAQIEMFCARRLHEELQEAEVPALGGPEIMCVSWWPRLRLAFCATDGVRLSFLPLSVIQRKPESLACKPTSKNVSFASRLVQLSRPWSFERSWRGFWEAPCAATEEMP</sequence>
<dbReference type="Proteomes" id="UP000654075">
    <property type="component" value="Unassembled WGS sequence"/>
</dbReference>
<evidence type="ECO:0000256" key="2">
    <source>
        <dbReference type="SAM" id="MobiDB-lite"/>
    </source>
</evidence>
<feature type="region of interest" description="Disordered" evidence="2">
    <location>
        <begin position="1"/>
        <end position="102"/>
    </location>
</feature>
<accession>A0A813HTS6</accession>
<feature type="compositionally biased region" description="Low complexity" evidence="2">
    <location>
        <begin position="148"/>
        <end position="161"/>
    </location>
</feature>
<comment type="caution">
    <text evidence="3">The sequence shown here is derived from an EMBL/GenBank/DDBJ whole genome shotgun (WGS) entry which is preliminary data.</text>
</comment>
<evidence type="ECO:0000256" key="1">
    <source>
        <dbReference type="SAM" id="Coils"/>
    </source>
</evidence>
<feature type="coiled-coil region" evidence="1">
    <location>
        <begin position="1140"/>
        <end position="1188"/>
    </location>
</feature>
<feature type="compositionally biased region" description="Polar residues" evidence="2">
    <location>
        <begin position="65"/>
        <end position="74"/>
    </location>
</feature>
<keyword evidence="4" id="KW-1185">Reference proteome</keyword>
<protein>
    <submittedName>
        <fullName evidence="3">Uncharacterized protein</fullName>
    </submittedName>
</protein>
<name>A0A813HTS6_POLGL</name>
<organism evidence="3 4">
    <name type="scientific">Polarella glacialis</name>
    <name type="common">Dinoflagellate</name>
    <dbReference type="NCBI Taxonomy" id="89957"/>
    <lineage>
        <taxon>Eukaryota</taxon>
        <taxon>Sar</taxon>
        <taxon>Alveolata</taxon>
        <taxon>Dinophyceae</taxon>
        <taxon>Suessiales</taxon>
        <taxon>Suessiaceae</taxon>
        <taxon>Polarella</taxon>
    </lineage>
</organism>
<evidence type="ECO:0000313" key="4">
    <source>
        <dbReference type="Proteomes" id="UP000654075"/>
    </source>
</evidence>
<gene>
    <name evidence="3" type="ORF">PGLA1383_LOCUS55855</name>
</gene>
<feature type="compositionally biased region" description="Low complexity" evidence="2">
    <location>
        <begin position="35"/>
        <end position="47"/>
    </location>
</feature>
<keyword evidence="1" id="KW-0175">Coiled coil</keyword>
<feature type="compositionally biased region" description="Low complexity" evidence="2">
    <location>
        <begin position="88"/>
        <end position="102"/>
    </location>
</feature>
<feature type="region of interest" description="Disordered" evidence="2">
    <location>
        <begin position="856"/>
        <end position="878"/>
    </location>
</feature>
<feature type="compositionally biased region" description="Basic and acidic residues" evidence="2">
    <location>
        <begin position="48"/>
        <end position="63"/>
    </location>
</feature>
<feature type="region of interest" description="Disordered" evidence="2">
    <location>
        <begin position="268"/>
        <end position="305"/>
    </location>
</feature>
<feature type="region of interest" description="Disordered" evidence="2">
    <location>
        <begin position="133"/>
        <end position="161"/>
    </location>
</feature>
<feature type="region of interest" description="Disordered" evidence="2">
    <location>
        <begin position="484"/>
        <end position="519"/>
    </location>
</feature>
<proteinExistence type="predicted"/>